<gene>
    <name evidence="1" type="ORF">SLEP1_g40139</name>
</gene>
<reference evidence="1 2" key="1">
    <citation type="journal article" date="2021" name="Commun. Biol.">
        <title>The genome of Shorea leprosula (Dipterocarpaceae) highlights the ecological relevance of drought in aseasonal tropical rainforests.</title>
        <authorList>
            <person name="Ng K.K.S."/>
            <person name="Kobayashi M.J."/>
            <person name="Fawcett J.A."/>
            <person name="Hatakeyama M."/>
            <person name="Paape T."/>
            <person name="Ng C.H."/>
            <person name="Ang C.C."/>
            <person name="Tnah L.H."/>
            <person name="Lee C.T."/>
            <person name="Nishiyama T."/>
            <person name="Sese J."/>
            <person name="O'Brien M.J."/>
            <person name="Copetti D."/>
            <person name="Mohd Noor M.I."/>
            <person name="Ong R.C."/>
            <person name="Putra M."/>
            <person name="Sireger I.Z."/>
            <person name="Indrioko S."/>
            <person name="Kosugi Y."/>
            <person name="Izuno A."/>
            <person name="Isagi Y."/>
            <person name="Lee S.L."/>
            <person name="Shimizu K.K."/>
        </authorList>
    </citation>
    <scope>NUCLEOTIDE SEQUENCE [LARGE SCALE GENOMIC DNA]</scope>
    <source>
        <strain evidence="1">214</strain>
    </source>
</reference>
<dbReference type="Proteomes" id="UP001054252">
    <property type="component" value="Unassembled WGS sequence"/>
</dbReference>
<sequence>MFIMGLGLKRCCKSVLAIPQPTFIRYQPKLLQVNKHFRHQFLHQKRLFSIAMAGEMHIRYPKWPSRKSLSHGTAVRYLKLMQEMRMLLPATRQLKTMVG</sequence>
<evidence type="ECO:0000313" key="2">
    <source>
        <dbReference type="Proteomes" id="UP001054252"/>
    </source>
</evidence>
<evidence type="ECO:0000313" key="1">
    <source>
        <dbReference type="EMBL" id="GKV31454.1"/>
    </source>
</evidence>
<dbReference type="AlphaFoldDB" id="A0AAV5L2R8"/>
<keyword evidence="2" id="KW-1185">Reference proteome</keyword>
<comment type="caution">
    <text evidence="1">The sequence shown here is derived from an EMBL/GenBank/DDBJ whole genome shotgun (WGS) entry which is preliminary data.</text>
</comment>
<dbReference type="EMBL" id="BPVZ01000091">
    <property type="protein sequence ID" value="GKV31454.1"/>
    <property type="molecule type" value="Genomic_DNA"/>
</dbReference>
<accession>A0AAV5L2R8</accession>
<proteinExistence type="predicted"/>
<organism evidence="1 2">
    <name type="scientific">Rubroshorea leprosula</name>
    <dbReference type="NCBI Taxonomy" id="152421"/>
    <lineage>
        <taxon>Eukaryota</taxon>
        <taxon>Viridiplantae</taxon>
        <taxon>Streptophyta</taxon>
        <taxon>Embryophyta</taxon>
        <taxon>Tracheophyta</taxon>
        <taxon>Spermatophyta</taxon>
        <taxon>Magnoliopsida</taxon>
        <taxon>eudicotyledons</taxon>
        <taxon>Gunneridae</taxon>
        <taxon>Pentapetalae</taxon>
        <taxon>rosids</taxon>
        <taxon>malvids</taxon>
        <taxon>Malvales</taxon>
        <taxon>Dipterocarpaceae</taxon>
        <taxon>Rubroshorea</taxon>
    </lineage>
</organism>
<name>A0AAV5L2R8_9ROSI</name>
<protein>
    <submittedName>
        <fullName evidence="1">Uncharacterized protein</fullName>
    </submittedName>
</protein>